<dbReference type="GO" id="GO:0005509">
    <property type="term" value="F:calcium ion binding"/>
    <property type="evidence" value="ECO:0007669"/>
    <property type="project" value="InterPro"/>
</dbReference>
<evidence type="ECO:0000256" key="1">
    <source>
        <dbReference type="SAM" id="MobiDB-lite"/>
    </source>
</evidence>
<proteinExistence type="predicted"/>
<dbReference type="EMBL" id="CACSIO010000056">
    <property type="protein sequence ID" value="CAA0124092.1"/>
    <property type="molecule type" value="Genomic_DNA"/>
</dbReference>
<dbReference type="EC" id="3.2.1.158" evidence="2"/>
<reference evidence="2 3" key="1">
    <citation type="submission" date="2019-11" db="EMBL/GenBank/DDBJ databases">
        <authorList>
            <person name="Holert J."/>
        </authorList>
    </citation>
    <scope>NUCLEOTIDE SEQUENCE [LARGE SCALE GENOMIC DNA]</scope>
    <source>
        <strain evidence="2">SB11_3</strain>
    </source>
</reference>
<feature type="compositionally biased region" description="Basic and acidic residues" evidence="1">
    <location>
        <begin position="24"/>
        <end position="39"/>
    </location>
</feature>
<dbReference type="Proteomes" id="UP000441399">
    <property type="component" value="Unassembled WGS sequence"/>
</dbReference>
<organism evidence="2 3">
    <name type="scientific">BD1-7 clade bacterium</name>
    <dbReference type="NCBI Taxonomy" id="2029982"/>
    <lineage>
        <taxon>Bacteria</taxon>
        <taxon>Pseudomonadati</taxon>
        <taxon>Pseudomonadota</taxon>
        <taxon>Gammaproteobacteria</taxon>
        <taxon>Cellvibrionales</taxon>
        <taxon>Spongiibacteraceae</taxon>
        <taxon>BD1-7 clade</taxon>
    </lineage>
</organism>
<keyword evidence="2" id="KW-0378">Hydrolase</keyword>
<keyword evidence="3" id="KW-1185">Reference proteome</keyword>
<dbReference type="GO" id="GO:0033953">
    <property type="term" value="F:alpha-agarase activity"/>
    <property type="evidence" value="ECO:0007669"/>
    <property type="project" value="UniProtKB-EC"/>
</dbReference>
<dbReference type="PANTHER" id="PTHR10199">
    <property type="entry name" value="THROMBOSPONDIN"/>
    <property type="match status" value="1"/>
</dbReference>
<name>A0A5S9QXU9_9GAMM</name>
<sequence length="823" mass="86861">MPKLILSIIFLTLTITGCSGGGKSNEKDSDGDGIPDKIDVFPNDSSESKDTDRDGVGDNQDAFPNDKKEQFDSDLDGIGNNSDQFPNDKNESIDSDADGVGDNSDAFPNNKDEQKDSDQDGVGDNTDVFPNDSSESLDSDGDNVGDNKDAFPNDANESLDSDGDGVGNNEDQLPFDPTETKDSDSDGTGDSKDQFPLDSSETIDSDGDGVGDNGDAFPHDDSESKDSDADGVGDNTDEFPEDPAESVDTDGDGVGDNSDQYPTNPDESKDSDGDGVGDNEDQLPLDPNETVDSDNDGTGDNSDIDFDNDGLIEISSIEQLDWIRNSLNGSALIDNDGNSREDGCGGVSGCFGYELNTDLDLDNDGESGLTPADSFYNDGHGWEPIGTQSEPYTGAFDGNGYEITGININREEQSYLGLFGNIHDHSKTRFFRNVSLRGTVVGESALGLVSGKIEGLKNISGVTIYASINGVSSLGGIAGSIVDVNSITSNSYSVSIHANRSVAGGIAGLASDIVEVTNLIGRGSVSTTRGGSIGGIFGAAHDIQNLSKNEISCTVRATTLDASEHAGILFGRGTNIDQINANKMSGEVRMYGMVGGLAGKINYSSHIKHNEIDVEVYAGADGQNGGGYGAGGLAGGAHNIASIEQNSISSKINNPGTYTGGIAGWGSTIDEIENNIIDTTITSEDYRYSTSRRNGGITGGLFGNAYKIGSIKFNLIGASIRTDVEARAIIYRVESGYPPIYQNYMIPSYPTPASDIRYIGETEERSPQVFRLSSTELKCPTNPGDADCAKQGLIIFKDWDETIWDFGNLNTLPVLRTDIGSDD</sequence>
<feature type="compositionally biased region" description="Acidic residues" evidence="1">
    <location>
        <begin position="273"/>
        <end position="307"/>
    </location>
</feature>
<feature type="region of interest" description="Disordered" evidence="1">
    <location>
        <begin position="17"/>
        <end position="307"/>
    </location>
</feature>
<feature type="compositionally biased region" description="Basic and acidic residues" evidence="1">
    <location>
        <begin position="178"/>
        <end position="195"/>
    </location>
</feature>
<protein>
    <submittedName>
        <fullName evidence="2">Alpha-agarase</fullName>
        <ecNumber evidence="2">3.2.1.158</ecNumber>
    </submittedName>
</protein>
<gene>
    <name evidence="2" type="ORF">OPDIPICF_02987</name>
</gene>
<keyword evidence="2" id="KW-0326">Glycosidase</keyword>
<dbReference type="AlphaFoldDB" id="A0A5S9QXU9"/>
<feature type="compositionally biased region" description="Basic and acidic residues" evidence="1">
    <location>
        <begin position="46"/>
        <end position="56"/>
    </location>
</feature>
<dbReference type="InterPro" id="IPR028974">
    <property type="entry name" value="TSP_type-3_rpt"/>
</dbReference>
<feature type="compositionally biased region" description="Acidic residues" evidence="1">
    <location>
        <begin position="229"/>
        <end position="253"/>
    </location>
</feature>
<dbReference type="PROSITE" id="PS51257">
    <property type="entry name" value="PROKAR_LIPOPROTEIN"/>
    <property type="match status" value="1"/>
</dbReference>
<evidence type="ECO:0000313" key="3">
    <source>
        <dbReference type="Proteomes" id="UP000441399"/>
    </source>
</evidence>
<dbReference type="Gene3D" id="4.10.1080.10">
    <property type="entry name" value="TSP type-3 repeat"/>
    <property type="match status" value="2"/>
</dbReference>
<accession>A0A5S9QXU9</accession>
<dbReference type="PANTHER" id="PTHR10199:SF119">
    <property type="entry name" value="RE20510P"/>
    <property type="match status" value="1"/>
</dbReference>
<feature type="compositionally biased region" description="Basic and acidic residues" evidence="1">
    <location>
        <begin position="217"/>
        <end position="228"/>
    </location>
</feature>
<evidence type="ECO:0000313" key="2">
    <source>
        <dbReference type="EMBL" id="CAA0124092.1"/>
    </source>
</evidence>
<dbReference type="Gene3D" id="2.160.20.110">
    <property type="match status" value="1"/>
</dbReference>